<dbReference type="PROSITE" id="PS50043">
    <property type="entry name" value="HTH_LUXR_2"/>
    <property type="match status" value="1"/>
</dbReference>
<dbReference type="GO" id="GO:0003677">
    <property type="term" value="F:DNA binding"/>
    <property type="evidence" value="ECO:0007669"/>
    <property type="project" value="UniProtKB-KW"/>
</dbReference>
<evidence type="ECO:0000259" key="7">
    <source>
        <dbReference type="PROSITE" id="PS50110"/>
    </source>
</evidence>
<sequence>MTTVLIVDDQPLQRFGFRMLLEASPDTEVAGEAAHGAEAVRRTAELRPDVVLMDIRMPGMDGIEATRHIVATGGRSRVLVLTTFDLDEYAYAALRAGASGFLLKDAQPEELLAGIRAVALGDAVIAPALTRRLLDTYAHRLPDGTDARAGRDDPRWLALSEREREILVAIGQGWTNGEIAARLVLSESTVKTHVGRVLAKIGARDRIQAVIIAYDLGLTQPRGPA</sequence>
<keyword evidence="9" id="KW-1185">Reference proteome</keyword>
<dbReference type="SMART" id="SM00448">
    <property type="entry name" value="REC"/>
    <property type="match status" value="1"/>
</dbReference>
<dbReference type="SUPFAM" id="SSF52172">
    <property type="entry name" value="CheY-like"/>
    <property type="match status" value="1"/>
</dbReference>
<dbReference type="EMBL" id="FOEF01000015">
    <property type="protein sequence ID" value="SEP51172.1"/>
    <property type="molecule type" value="Genomic_DNA"/>
</dbReference>
<name>A0A1H8YGH4_9PSEU</name>
<accession>A0A1H8YGH4</accession>
<protein>
    <submittedName>
        <fullName evidence="8">DNA-binding response regulator, NarL/FixJ family, contains REC and HTH domains</fullName>
    </submittedName>
</protein>
<dbReference type="AlphaFoldDB" id="A0A1H8YGH4"/>
<dbReference type="Pfam" id="PF00072">
    <property type="entry name" value="Response_reg"/>
    <property type="match status" value="1"/>
</dbReference>
<dbReference type="CDD" id="cd06170">
    <property type="entry name" value="LuxR_C_like"/>
    <property type="match status" value="1"/>
</dbReference>
<dbReference type="Gene3D" id="3.40.50.2300">
    <property type="match status" value="1"/>
</dbReference>
<organism evidence="8 9">
    <name type="scientific">Amycolatopsis saalfeldensis</name>
    <dbReference type="NCBI Taxonomy" id="394193"/>
    <lineage>
        <taxon>Bacteria</taxon>
        <taxon>Bacillati</taxon>
        <taxon>Actinomycetota</taxon>
        <taxon>Actinomycetes</taxon>
        <taxon>Pseudonocardiales</taxon>
        <taxon>Pseudonocardiaceae</taxon>
        <taxon>Amycolatopsis</taxon>
    </lineage>
</organism>
<evidence type="ECO:0000256" key="4">
    <source>
        <dbReference type="ARBA" id="ARBA00023163"/>
    </source>
</evidence>
<reference evidence="8 9" key="1">
    <citation type="submission" date="2016-10" db="EMBL/GenBank/DDBJ databases">
        <authorList>
            <person name="de Groot N.N."/>
        </authorList>
    </citation>
    <scope>NUCLEOTIDE SEQUENCE [LARGE SCALE GENOMIC DNA]</scope>
    <source>
        <strain evidence="8 9">DSM 44993</strain>
    </source>
</reference>
<dbReference type="SUPFAM" id="SSF46894">
    <property type="entry name" value="C-terminal effector domain of the bipartite response regulators"/>
    <property type="match status" value="1"/>
</dbReference>
<evidence type="ECO:0000256" key="5">
    <source>
        <dbReference type="PROSITE-ProRule" id="PRU00169"/>
    </source>
</evidence>
<dbReference type="GO" id="GO:0006355">
    <property type="term" value="P:regulation of DNA-templated transcription"/>
    <property type="evidence" value="ECO:0007669"/>
    <property type="project" value="InterPro"/>
</dbReference>
<evidence type="ECO:0000256" key="1">
    <source>
        <dbReference type="ARBA" id="ARBA00022553"/>
    </source>
</evidence>
<dbReference type="InterPro" id="IPR058245">
    <property type="entry name" value="NreC/VraR/RcsB-like_REC"/>
</dbReference>
<dbReference type="STRING" id="394193.SAMN04489732_115175"/>
<dbReference type="PROSITE" id="PS50110">
    <property type="entry name" value="RESPONSE_REGULATORY"/>
    <property type="match status" value="1"/>
</dbReference>
<keyword evidence="3 8" id="KW-0238">DNA-binding</keyword>
<dbReference type="OrthoDB" id="9808843at2"/>
<evidence type="ECO:0000313" key="9">
    <source>
        <dbReference type="Proteomes" id="UP000198582"/>
    </source>
</evidence>
<feature type="modified residue" description="4-aspartylphosphate" evidence="5">
    <location>
        <position position="54"/>
    </location>
</feature>
<evidence type="ECO:0000256" key="3">
    <source>
        <dbReference type="ARBA" id="ARBA00023125"/>
    </source>
</evidence>
<feature type="domain" description="Response regulatory" evidence="7">
    <location>
        <begin position="3"/>
        <end position="119"/>
    </location>
</feature>
<dbReference type="SMART" id="SM00421">
    <property type="entry name" value="HTH_LUXR"/>
    <property type="match status" value="1"/>
</dbReference>
<dbReference type="PANTHER" id="PTHR43214:SF24">
    <property type="entry name" value="TRANSCRIPTIONAL REGULATORY PROTEIN NARL-RELATED"/>
    <property type="match status" value="1"/>
</dbReference>
<keyword evidence="4" id="KW-0804">Transcription</keyword>
<dbReference type="PANTHER" id="PTHR43214">
    <property type="entry name" value="TWO-COMPONENT RESPONSE REGULATOR"/>
    <property type="match status" value="1"/>
</dbReference>
<dbReference type="InterPro" id="IPR001789">
    <property type="entry name" value="Sig_transdc_resp-reg_receiver"/>
</dbReference>
<dbReference type="InterPro" id="IPR039420">
    <property type="entry name" value="WalR-like"/>
</dbReference>
<proteinExistence type="predicted"/>
<evidence type="ECO:0000313" key="8">
    <source>
        <dbReference type="EMBL" id="SEP51172.1"/>
    </source>
</evidence>
<dbReference type="InterPro" id="IPR016032">
    <property type="entry name" value="Sig_transdc_resp-reg_C-effctor"/>
</dbReference>
<dbReference type="PRINTS" id="PR00038">
    <property type="entry name" value="HTHLUXR"/>
</dbReference>
<dbReference type="Pfam" id="PF00196">
    <property type="entry name" value="GerE"/>
    <property type="match status" value="1"/>
</dbReference>
<evidence type="ECO:0000259" key="6">
    <source>
        <dbReference type="PROSITE" id="PS50043"/>
    </source>
</evidence>
<dbReference type="PROSITE" id="PS00622">
    <property type="entry name" value="HTH_LUXR_1"/>
    <property type="match status" value="1"/>
</dbReference>
<dbReference type="CDD" id="cd17535">
    <property type="entry name" value="REC_NarL-like"/>
    <property type="match status" value="1"/>
</dbReference>
<evidence type="ECO:0000256" key="2">
    <source>
        <dbReference type="ARBA" id="ARBA00023015"/>
    </source>
</evidence>
<keyword evidence="2" id="KW-0805">Transcription regulation</keyword>
<gene>
    <name evidence="8" type="ORF">SAMN04489732_115175</name>
</gene>
<dbReference type="InterPro" id="IPR000792">
    <property type="entry name" value="Tscrpt_reg_LuxR_C"/>
</dbReference>
<dbReference type="RefSeq" id="WP_091623004.1">
    <property type="nucleotide sequence ID" value="NZ_FOEF01000015.1"/>
</dbReference>
<dbReference type="GO" id="GO:0000160">
    <property type="term" value="P:phosphorelay signal transduction system"/>
    <property type="evidence" value="ECO:0007669"/>
    <property type="project" value="InterPro"/>
</dbReference>
<dbReference type="InterPro" id="IPR011006">
    <property type="entry name" value="CheY-like_superfamily"/>
</dbReference>
<keyword evidence="1 5" id="KW-0597">Phosphoprotein</keyword>
<feature type="domain" description="HTH luxR-type" evidence="6">
    <location>
        <begin position="152"/>
        <end position="217"/>
    </location>
</feature>
<dbReference type="Proteomes" id="UP000198582">
    <property type="component" value="Unassembled WGS sequence"/>
</dbReference>